<organism evidence="2">
    <name type="scientific">mine drainage metagenome</name>
    <dbReference type="NCBI Taxonomy" id="410659"/>
    <lineage>
        <taxon>unclassified sequences</taxon>
        <taxon>metagenomes</taxon>
        <taxon>ecological metagenomes</taxon>
    </lineage>
</organism>
<feature type="domain" description="TPM" evidence="1">
    <location>
        <begin position="20"/>
        <end position="140"/>
    </location>
</feature>
<protein>
    <recommendedName>
        <fullName evidence="1">TPM domain-containing protein</fullName>
    </recommendedName>
</protein>
<reference evidence="2" key="1">
    <citation type="submission" date="2016-10" db="EMBL/GenBank/DDBJ databases">
        <title>Sequence of Gallionella enrichment culture.</title>
        <authorList>
            <person name="Poehlein A."/>
            <person name="Muehling M."/>
            <person name="Daniel R."/>
        </authorList>
    </citation>
    <scope>NUCLEOTIDE SEQUENCE</scope>
</reference>
<dbReference type="Gene3D" id="3.10.310.50">
    <property type="match status" value="1"/>
</dbReference>
<dbReference type="Pfam" id="PF04536">
    <property type="entry name" value="TPM_phosphatase"/>
    <property type="match status" value="1"/>
</dbReference>
<accession>A0A1J5T144</accession>
<dbReference type="PANTHER" id="PTHR30373">
    <property type="entry name" value="UPF0603 PROTEIN YGCG"/>
    <property type="match status" value="1"/>
</dbReference>
<evidence type="ECO:0000313" key="2">
    <source>
        <dbReference type="EMBL" id="OIR14570.1"/>
    </source>
</evidence>
<dbReference type="PANTHER" id="PTHR30373:SF8">
    <property type="entry name" value="BLL7265 PROTEIN"/>
    <property type="match status" value="1"/>
</dbReference>
<dbReference type="InterPro" id="IPR007621">
    <property type="entry name" value="TPM_dom"/>
</dbReference>
<evidence type="ECO:0000259" key="1">
    <source>
        <dbReference type="Pfam" id="PF04536"/>
    </source>
</evidence>
<dbReference type="AlphaFoldDB" id="A0A1J5T144"/>
<proteinExistence type="predicted"/>
<name>A0A1J5T144_9ZZZZ</name>
<comment type="caution">
    <text evidence="2">The sequence shown here is derived from an EMBL/GenBank/DDBJ whole genome shotgun (WGS) entry which is preliminary data.</text>
</comment>
<dbReference type="EMBL" id="MLJW01000011">
    <property type="protein sequence ID" value="OIR14570.1"/>
    <property type="molecule type" value="Genomic_DNA"/>
</dbReference>
<gene>
    <name evidence="2" type="ORF">GALL_43710</name>
</gene>
<sequence>MNFKRILKHLSVSHAAMRRIFPRSTLDNIERTIGEMEQTHAGQIRFAVESALDIRPLIAGQTARERAIEVFSRLRVWDTEHNNGVLIYLLLADRKVEIVADRGIHVRLGPAVWEAVCQEMESAFRQGRFEQGVIAGIRSVGGHLAEHYPQIGAGKINELPDSPVLI</sequence>